<feature type="transmembrane region" description="Helical" evidence="7">
    <location>
        <begin position="453"/>
        <end position="474"/>
    </location>
</feature>
<evidence type="ECO:0000256" key="1">
    <source>
        <dbReference type="ARBA" id="ARBA00004127"/>
    </source>
</evidence>
<dbReference type="GO" id="GO:0012505">
    <property type="term" value="C:endomembrane system"/>
    <property type="evidence" value="ECO:0007669"/>
    <property type="project" value="UniProtKB-SubCell"/>
</dbReference>
<feature type="transmembrane region" description="Helical" evidence="7">
    <location>
        <begin position="379"/>
        <end position="401"/>
    </location>
</feature>
<feature type="transmembrane region" description="Helical" evidence="7">
    <location>
        <begin position="309"/>
        <end position="330"/>
    </location>
</feature>
<comment type="caution">
    <text evidence="9">The sequence shown here is derived from an EMBL/GenBank/DDBJ whole genome shotgun (WGS) entry which is preliminary data.</text>
</comment>
<dbReference type="GO" id="GO:0003954">
    <property type="term" value="F:NADH dehydrogenase activity"/>
    <property type="evidence" value="ECO:0007669"/>
    <property type="project" value="TreeGrafter"/>
</dbReference>
<dbReference type="NCBIfam" id="TIGR01972">
    <property type="entry name" value="NDH_I_M"/>
    <property type="match status" value="1"/>
</dbReference>
<evidence type="ECO:0000256" key="6">
    <source>
        <dbReference type="RuleBase" id="RU000320"/>
    </source>
</evidence>
<dbReference type="Proteomes" id="UP000276223">
    <property type="component" value="Unassembled WGS sequence"/>
</dbReference>
<dbReference type="AlphaFoldDB" id="A0A3N1UQW0"/>
<dbReference type="GO" id="GO:0048039">
    <property type="term" value="F:ubiquinone binding"/>
    <property type="evidence" value="ECO:0007669"/>
    <property type="project" value="TreeGrafter"/>
</dbReference>
<evidence type="ECO:0000313" key="9">
    <source>
        <dbReference type="EMBL" id="ROQ93492.1"/>
    </source>
</evidence>
<dbReference type="PANTHER" id="PTHR43507">
    <property type="entry name" value="NADH-UBIQUINONE OXIDOREDUCTASE CHAIN 4"/>
    <property type="match status" value="1"/>
</dbReference>
<dbReference type="GO" id="GO:0015990">
    <property type="term" value="P:electron transport coupled proton transport"/>
    <property type="evidence" value="ECO:0007669"/>
    <property type="project" value="TreeGrafter"/>
</dbReference>
<keyword evidence="4 7" id="KW-1133">Transmembrane helix</keyword>
<evidence type="ECO:0000259" key="8">
    <source>
        <dbReference type="Pfam" id="PF00361"/>
    </source>
</evidence>
<comment type="subcellular location">
    <subcellularLocation>
        <location evidence="1">Endomembrane system</location>
        <topology evidence="1">Multi-pass membrane protein</topology>
    </subcellularLocation>
    <subcellularLocation>
        <location evidence="6">Membrane</location>
        <topology evidence="6">Multi-pass membrane protein</topology>
    </subcellularLocation>
</comment>
<feature type="transmembrane region" description="Helical" evidence="7">
    <location>
        <begin position="244"/>
        <end position="267"/>
    </location>
</feature>
<evidence type="ECO:0000313" key="10">
    <source>
        <dbReference type="Proteomes" id="UP000276223"/>
    </source>
</evidence>
<proteinExistence type="inferred from homology"/>
<dbReference type="GO" id="GO:0042773">
    <property type="term" value="P:ATP synthesis coupled electron transport"/>
    <property type="evidence" value="ECO:0007669"/>
    <property type="project" value="InterPro"/>
</dbReference>
<dbReference type="InterPro" id="IPR003918">
    <property type="entry name" value="NADH_UbQ_OxRdtase"/>
</dbReference>
<reference evidence="9 10" key="1">
    <citation type="submission" date="2018-11" db="EMBL/GenBank/DDBJ databases">
        <title>Genomic Encyclopedia of Type Strains, Phase IV (KMG-IV): sequencing the most valuable type-strain genomes for metagenomic binning, comparative biology and taxonomic classification.</title>
        <authorList>
            <person name="Goeker M."/>
        </authorList>
    </citation>
    <scope>NUCLEOTIDE SEQUENCE [LARGE SCALE GENOMIC DNA]</scope>
    <source>
        <strain evidence="9 10">DSM 22027</strain>
    </source>
</reference>
<feature type="transmembrane region" description="Helical" evidence="7">
    <location>
        <begin position="43"/>
        <end position="61"/>
    </location>
</feature>
<feature type="transmembrane region" description="Helical" evidence="7">
    <location>
        <begin position="336"/>
        <end position="358"/>
    </location>
</feature>
<feature type="transmembrane region" description="Helical" evidence="7">
    <location>
        <begin position="213"/>
        <end position="232"/>
    </location>
</feature>
<name>A0A3N1UQW0_9BACT</name>
<evidence type="ECO:0000256" key="5">
    <source>
        <dbReference type="ARBA" id="ARBA00023136"/>
    </source>
</evidence>
<evidence type="ECO:0000256" key="4">
    <source>
        <dbReference type="ARBA" id="ARBA00022989"/>
    </source>
</evidence>
<feature type="transmembrane region" description="Helical" evidence="7">
    <location>
        <begin position="173"/>
        <end position="193"/>
    </location>
</feature>
<evidence type="ECO:0000256" key="3">
    <source>
        <dbReference type="ARBA" id="ARBA00022692"/>
    </source>
</evidence>
<dbReference type="Pfam" id="PF00361">
    <property type="entry name" value="Proton_antipo_M"/>
    <property type="match status" value="1"/>
</dbReference>
<comment type="similarity">
    <text evidence="2">Belongs to the complex I subunit 4 family.</text>
</comment>
<feature type="transmembrane region" description="Helical" evidence="7">
    <location>
        <begin position="12"/>
        <end position="31"/>
    </location>
</feature>
<dbReference type="PRINTS" id="PR01437">
    <property type="entry name" value="NUOXDRDTASE4"/>
</dbReference>
<dbReference type="EMBL" id="RJVA01000011">
    <property type="protein sequence ID" value="ROQ93492.1"/>
    <property type="molecule type" value="Genomic_DNA"/>
</dbReference>
<dbReference type="PANTHER" id="PTHR43507:SF4">
    <property type="entry name" value="PROTON-TRANSLOCATING NADH-QUINONE OXIDOREDUCTASE, CHAIN M"/>
    <property type="match status" value="1"/>
</dbReference>
<feature type="domain" description="NADH:quinone oxidoreductase/Mrp antiporter transmembrane" evidence="8">
    <location>
        <begin position="137"/>
        <end position="422"/>
    </location>
</feature>
<accession>A0A3N1UQW0</accession>
<feature type="transmembrane region" description="Helical" evidence="7">
    <location>
        <begin position="81"/>
        <end position="108"/>
    </location>
</feature>
<dbReference type="GO" id="GO:0016020">
    <property type="term" value="C:membrane"/>
    <property type="evidence" value="ECO:0007669"/>
    <property type="project" value="UniProtKB-SubCell"/>
</dbReference>
<gene>
    <name evidence="9" type="ORF">EDC27_1512</name>
</gene>
<dbReference type="RefSeq" id="WP_245994335.1">
    <property type="nucleotide sequence ID" value="NZ_RJVA01000011.1"/>
</dbReference>
<keyword evidence="10" id="KW-1185">Reference proteome</keyword>
<keyword evidence="3 6" id="KW-0812">Transmembrane</keyword>
<dbReference type="InterPro" id="IPR010227">
    <property type="entry name" value="NADH_Q_OxRdtase_chainM/4"/>
</dbReference>
<keyword evidence="5 7" id="KW-0472">Membrane</keyword>
<dbReference type="InterPro" id="IPR001750">
    <property type="entry name" value="ND/Mrp_TM"/>
</dbReference>
<feature type="transmembrane region" description="Helical" evidence="7">
    <location>
        <begin position="120"/>
        <end position="138"/>
    </location>
</feature>
<feature type="transmembrane region" description="Helical" evidence="7">
    <location>
        <begin position="413"/>
        <end position="432"/>
    </location>
</feature>
<evidence type="ECO:0000256" key="2">
    <source>
        <dbReference type="ARBA" id="ARBA00009025"/>
    </source>
</evidence>
<protein>
    <submittedName>
        <fullName evidence="9">NADH dehydrogenase subunit M</fullName>
    </submittedName>
</protein>
<feature type="transmembrane region" description="Helical" evidence="7">
    <location>
        <begin position="144"/>
        <end position="161"/>
    </location>
</feature>
<dbReference type="GO" id="GO:0008137">
    <property type="term" value="F:NADH dehydrogenase (ubiquinone) activity"/>
    <property type="evidence" value="ECO:0007669"/>
    <property type="project" value="InterPro"/>
</dbReference>
<evidence type="ECO:0000256" key="7">
    <source>
        <dbReference type="SAM" id="Phobius"/>
    </source>
</evidence>
<organism evidence="9 10">
    <name type="scientific">Desulfosoma caldarium</name>
    <dbReference type="NCBI Taxonomy" id="610254"/>
    <lineage>
        <taxon>Bacteria</taxon>
        <taxon>Pseudomonadati</taxon>
        <taxon>Thermodesulfobacteriota</taxon>
        <taxon>Syntrophobacteria</taxon>
        <taxon>Syntrophobacterales</taxon>
        <taxon>Syntrophobacteraceae</taxon>
        <taxon>Desulfosoma</taxon>
    </lineage>
</organism>
<feature type="transmembrane region" description="Helical" evidence="7">
    <location>
        <begin position="279"/>
        <end position="302"/>
    </location>
</feature>
<sequence length="493" mass="54196">MLMTAMEFAQFPILSAILFSTLVALLVILFIPHDRPKLVKQVSLGFAALGLALSLYLYLTFDPQKGGLQFVERVLWVKSLGIYYFLAADGMNVPMILLTAVVLFTGVLTMWELDKRVKEYFALTYLLVAGVYGVFMSMDLFFIFVWYDVSLFPMYPLIAIWGSTRKEYGAMKLTLYLLAGSALILPGILYLWAVAGGTTFDLFELQRLGFDVQVQRIAFVMLYLGFGILAGVWPFHTWSPVGHVAAPTAVSMIHAGVLMKLGAYGILRVGMTLCPEGLVYWADLMALLATIGIVYGAFVGLAQTDLKYVIGYSSVSHMGIVGLGLATMTVDGINGAVFQMFSHGIMTALFFSAVGYIYDKTHTKMIPELGGLSKTMPKASAFFIVAAFCGIGVPCMSSFWAELLVFISAVKTYPVRGILAVSGLVVSALFMLRVVQKTFYGDKNPKWEHIPDVPLFLASPRIILVGILIFYGLFPRLILDVIQSAVVPFVNSL</sequence>